<keyword evidence="2" id="KW-1003">Cell membrane</keyword>
<organism evidence="7 8">
    <name type="scientific">Allokutzneria albata</name>
    <name type="common">Kibdelosporangium albatum</name>
    <dbReference type="NCBI Taxonomy" id="211114"/>
    <lineage>
        <taxon>Bacteria</taxon>
        <taxon>Bacillati</taxon>
        <taxon>Actinomycetota</taxon>
        <taxon>Actinomycetes</taxon>
        <taxon>Pseudonocardiales</taxon>
        <taxon>Pseudonocardiaceae</taxon>
        <taxon>Allokutzneria</taxon>
    </lineage>
</organism>
<proteinExistence type="predicted"/>
<keyword evidence="4 6" id="KW-1133">Transmembrane helix</keyword>
<feature type="transmembrane region" description="Helical" evidence="6">
    <location>
        <begin position="40"/>
        <end position="68"/>
    </location>
</feature>
<dbReference type="GO" id="GO:0015171">
    <property type="term" value="F:amino acid transmembrane transporter activity"/>
    <property type="evidence" value="ECO:0007669"/>
    <property type="project" value="TreeGrafter"/>
</dbReference>
<evidence type="ECO:0000256" key="6">
    <source>
        <dbReference type="SAM" id="Phobius"/>
    </source>
</evidence>
<reference evidence="7 8" key="1">
    <citation type="submission" date="2016-10" db="EMBL/GenBank/DDBJ databases">
        <authorList>
            <person name="de Groot N.N."/>
        </authorList>
    </citation>
    <scope>NUCLEOTIDE SEQUENCE [LARGE SCALE GENOMIC DNA]</scope>
    <source>
        <strain evidence="7 8">DSM 44149</strain>
    </source>
</reference>
<dbReference type="EMBL" id="LT629701">
    <property type="protein sequence ID" value="SDM91618.1"/>
    <property type="molecule type" value="Genomic_DNA"/>
</dbReference>
<dbReference type="RefSeq" id="WP_052407570.1">
    <property type="nucleotide sequence ID" value="NZ_JOEF01000016.1"/>
</dbReference>
<dbReference type="Proteomes" id="UP000183376">
    <property type="component" value="Chromosome I"/>
</dbReference>
<gene>
    <name evidence="7" type="ORF">SAMN04489726_3983</name>
</gene>
<keyword evidence="3 6" id="KW-0812">Transmembrane</keyword>
<dbReference type="PANTHER" id="PTHR30086:SF20">
    <property type="entry name" value="ARGININE EXPORTER PROTEIN ARGO-RELATED"/>
    <property type="match status" value="1"/>
</dbReference>
<keyword evidence="8" id="KW-1185">Reference proteome</keyword>
<comment type="subcellular location">
    <subcellularLocation>
        <location evidence="1">Cell membrane</location>
        <topology evidence="1">Multi-pass membrane protein</topology>
    </subcellularLocation>
</comment>
<keyword evidence="5 6" id="KW-0472">Membrane</keyword>
<dbReference type="OrthoDB" id="3175972at2"/>
<dbReference type="Pfam" id="PF01810">
    <property type="entry name" value="LysE"/>
    <property type="match status" value="1"/>
</dbReference>
<dbReference type="InterPro" id="IPR001123">
    <property type="entry name" value="LeuE-type"/>
</dbReference>
<evidence type="ECO:0000256" key="3">
    <source>
        <dbReference type="ARBA" id="ARBA00022692"/>
    </source>
</evidence>
<feature type="transmembrane region" description="Helical" evidence="6">
    <location>
        <begin position="150"/>
        <end position="176"/>
    </location>
</feature>
<name>A0A1G9X4J8_ALLAB</name>
<evidence type="ECO:0000313" key="7">
    <source>
        <dbReference type="EMBL" id="SDM91618.1"/>
    </source>
</evidence>
<dbReference type="STRING" id="211114.SAMN04489726_3983"/>
<dbReference type="eggNOG" id="COG1280">
    <property type="taxonomic scope" value="Bacteria"/>
</dbReference>
<feature type="transmembrane region" description="Helical" evidence="6">
    <location>
        <begin position="6"/>
        <end position="28"/>
    </location>
</feature>
<evidence type="ECO:0000256" key="5">
    <source>
        <dbReference type="ARBA" id="ARBA00023136"/>
    </source>
</evidence>
<sequence length="209" mass="21986">MTGTTFLTYLATALLVVITPGLDTMLVLRHVVTGGRRGGMAASVGVSLGSVVWGTASVLGITALLTASQFAYDVLRYAGAGYLVWLGASALWKSRRPAAAVAVADAAPPTSAWGSLRAGLLTNLLNPKVGVFYLSLLPQFLPTTGGTTGWAALMIAVHAGSGLLWLFGVVWLATRAKRLLARERVRRWLDRTTAAVLLGLGVKLAFENH</sequence>
<feature type="transmembrane region" description="Helical" evidence="6">
    <location>
        <begin position="120"/>
        <end position="138"/>
    </location>
</feature>
<evidence type="ECO:0000256" key="4">
    <source>
        <dbReference type="ARBA" id="ARBA00022989"/>
    </source>
</evidence>
<protein>
    <submittedName>
        <fullName evidence="7">Threonine/homoserine/homoserine lactone efflux protein</fullName>
    </submittedName>
</protein>
<dbReference type="AlphaFoldDB" id="A0A1G9X4J8"/>
<dbReference type="GO" id="GO:0005886">
    <property type="term" value="C:plasma membrane"/>
    <property type="evidence" value="ECO:0007669"/>
    <property type="project" value="UniProtKB-SubCell"/>
</dbReference>
<evidence type="ECO:0000256" key="2">
    <source>
        <dbReference type="ARBA" id="ARBA00022475"/>
    </source>
</evidence>
<dbReference type="PANTHER" id="PTHR30086">
    <property type="entry name" value="ARGININE EXPORTER PROTEIN ARGO"/>
    <property type="match status" value="1"/>
</dbReference>
<evidence type="ECO:0000256" key="1">
    <source>
        <dbReference type="ARBA" id="ARBA00004651"/>
    </source>
</evidence>
<accession>A0A1G9X4J8</accession>
<evidence type="ECO:0000313" key="8">
    <source>
        <dbReference type="Proteomes" id="UP000183376"/>
    </source>
</evidence>
<dbReference type="PIRSF" id="PIRSF006324">
    <property type="entry name" value="LeuE"/>
    <property type="match status" value="1"/>
</dbReference>
<feature type="transmembrane region" description="Helical" evidence="6">
    <location>
        <begin position="74"/>
        <end position="92"/>
    </location>
</feature>